<dbReference type="SUPFAM" id="SSF161098">
    <property type="entry name" value="MetI-like"/>
    <property type="match status" value="1"/>
</dbReference>
<evidence type="ECO:0000256" key="7">
    <source>
        <dbReference type="RuleBase" id="RU363032"/>
    </source>
</evidence>
<dbReference type="Pfam" id="PF19300">
    <property type="entry name" value="BPD_transp_1_N"/>
    <property type="match status" value="1"/>
</dbReference>
<feature type="transmembrane region" description="Helical" evidence="7">
    <location>
        <begin position="281"/>
        <end position="307"/>
    </location>
</feature>
<proteinExistence type="inferred from homology"/>
<dbReference type="Gene3D" id="1.10.3720.10">
    <property type="entry name" value="MetI-like"/>
    <property type="match status" value="1"/>
</dbReference>
<evidence type="ECO:0000256" key="6">
    <source>
        <dbReference type="ARBA" id="ARBA00023136"/>
    </source>
</evidence>
<comment type="similarity">
    <text evidence="7">Belongs to the binding-protein-dependent transport system permease family.</text>
</comment>
<dbReference type="CDD" id="cd06261">
    <property type="entry name" value="TM_PBP2"/>
    <property type="match status" value="1"/>
</dbReference>
<dbReference type="InterPro" id="IPR035906">
    <property type="entry name" value="MetI-like_sf"/>
</dbReference>
<dbReference type="EMBL" id="CP158568">
    <property type="protein sequence ID" value="XBY46215.1"/>
    <property type="molecule type" value="Genomic_DNA"/>
</dbReference>
<organism evidence="9">
    <name type="scientific">Methyloraptor flagellatus</name>
    <dbReference type="NCBI Taxonomy" id="3162530"/>
    <lineage>
        <taxon>Bacteria</taxon>
        <taxon>Pseudomonadati</taxon>
        <taxon>Pseudomonadota</taxon>
        <taxon>Alphaproteobacteria</taxon>
        <taxon>Hyphomicrobiales</taxon>
        <taxon>Ancalomicrobiaceae</taxon>
        <taxon>Methyloraptor</taxon>
    </lineage>
</organism>
<evidence type="ECO:0000313" key="9">
    <source>
        <dbReference type="EMBL" id="XBY46215.1"/>
    </source>
</evidence>
<sequence>MLRLIAIRLGLGLLTLLAVSVLVFAGTEILPGDVASAILGQQATPEALANIRLSLGLDRPATVRYLAWLTGVVHGDFGTSLANGRPVIQDLAGRFGNTIFLAAYAAVVAVPLSVGLGIVAAVNEGKFVDRAINILTLTTISVPEFFVGYLLIIVLAVNLGWFPSLAMVDPSMGFWERVSTTTLPALALVLVVMAHIIRMTRSSVLAIMSLPHIEMAFLKGLSRTRVVVRHALPGAAAPIISVIALNLAYLIVGVILVEVVFVYPGVGQMMVDAVSKRDVPVVQACAIVFATAFVGLNTIADVLSILVNPRLRHPR</sequence>
<reference evidence="9" key="1">
    <citation type="submission" date="2024-06" db="EMBL/GenBank/DDBJ databases">
        <title>Methylostella associata gen. nov., sp. nov., a novel Ancalomicrobiaceae-affiliated facultatively methylotrophic bacteria that feed on methanotrophs of the genus Methylococcus.</title>
        <authorList>
            <person name="Saltykova V."/>
            <person name="Danilova O.V."/>
            <person name="Oshkin I.Y."/>
            <person name="Belova S.E."/>
            <person name="Pimenov N.V."/>
            <person name="Dedysh S.N."/>
        </authorList>
    </citation>
    <scope>NUCLEOTIDE SEQUENCE</scope>
    <source>
        <strain evidence="9">S20</strain>
    </source>
</reference>
<evidence type="ECO:0000259" key="8">
    <source>
        <dbReference type="PROSITE" id="PS50928"/>
    </source>
</evidence>
<keyword evidence="5 7" id="KW-1133">Transmembrane helix</keyword>
<dbReference type="GO" id="GO:0071916">
    <property type="term" value="F:dipeptide transmembrane transporter activity"/>
    <property type="evidence" value="ECO:0007669"/>
    <property type="project" value="TreeGrafter"/>
</dbReference>
<evidence type="ECO:0000256" key="2">
    <source>
        <dbReference type="ARBA" id="ARBA00022448"/>
    </source>
</evidence>
<keyword evidence="3" id="KW-1003">Cell membrane</keyword>
<accession>A0AAU7XEE8</accession>
<keyword evidence="4 7" id="KW-0812">Transmembrane</keyword>
<dbReference type="PANTHER" id="PTHR43163">
    <property type="entry name" value="DIPEPTIDE TRANSPORT SYSTEM PERMEASE PROTEIN DPPB-RELATED"/>
    <property type="match status" value="1"/>
</dbReference>
<comment type="subcellular location">
    <subcellularLocation>
        <location evidence="1 7">Cell membrane</location>
        <topology evidence="1 7">Multi-pass membrane protein</topology>
    </subcellularLocation>
</comment>
<dbReference type="Pfam" id="PF00528">
    <property type="entry name" value="BPD_transp_1"/>
    <property type="match status" value="1"/>
</dbReference>
<evidence type="ECO:0000256" key="5">
    <source>
        <dbReference type="ARBA" id="ARBA00022989"/>
    </source>
</evidence>
<evidence type="ECO:0000256" key="4">
    <source>
        <dbReference type="ARBA" id="ARBA00022692"/>
    </source>
</evidence>
<protein>
    <submittedName>
        <fullName evidence="9">ABC transporter permease</fullName>
    </submittedName>
</protein>
<dbReference type="AlphaFoldDB" id="A0AAU7XEE8"/>
<name>A0AAU7XEE8_9HYPH</name>
<dbReference type="PANTHER" id="PTHR43163:SF6">
    <property type="entry name" value="DIPEPTIDE TRANSPORT SYSTEM PERMEASE PROTEIN DPPB-RELATED"/>
    <property type="match status" value="1"/>
</dbReference>
<evidence type="ECO:0000256" key="3">
    <source>
        <dbReference type="ARBA" id="ARBA00022475"/>
    </source>
</evidence>
<dbReference type="RefSeq" id="WP_407051312.1">
    <property type="nucleotide sequence ID" value="NZ_CP158568.1"/>
</dbReference>
<keyword evidence="6 7" id="KW-0472">Membrane</keyword>
<evidence type="ECO:0000256" key="1">
    <source>
        <dbReference type="ARBA" id="ARBA00004651"/>
    </source>
</evidence>
<dbReference type="PROSITE" id="PS50928">
    <property type="entry name" value="ABC_TM1"/>
    <property type="match status" value="1"/>
</dbReference>
<feature type="transmembrane region" description="Helical" evidence="7">
    <location>
        <begin position="182"/>
        <end position="210"/>
    </location>
</feature>
<dbReference type="InterPro" id="IPR000515">
    <property type="entry name" value="MetI-like"/>
</dbReference>
<feature type="transmembrane region" description="Helical" evidence="7">
    <location>
        <begin position="99"/>
        <end position="122"/>
    </location>
</feature>
<feature type="transmembrane region" description="Helical" evidence="7">
    <location>
        <begin position="231"/>
        <end position="261"/>
    </location>
</feature>
<keyword evidence="2 7" id="KW-0813">Transport</keyword>
<feature type="transmembrane region" description="Helical" evidence="7">
    <location>
        <begin position="134"/>
        <end position="162"/>
    </location>
</feature>
<dbReference type="InterPro" id="IPR045621">
    <property type="entry name" value="BPD_transp_1_N"/>
</dbReference>
<dbReference type="GO" id="GO:0005886">
    <property type="term" value="C:plasma membrane"/>
    <property type="evidence" value="ECO:0007669"/>
    <property type="project" value="UniProtKB-SubCell"/>
</dbReference>
<dbReference type="KEGG" id="mflg:ABS361_08330"/>
<gene>
    <name evidence="9" type="ORF">ABS361_08330</name>
</gene>
<feature type="domain" description="ABC transmembrane type-1" evidence="8">
    <location>
        <begin position="95"/>
        <end position="300"/>
    </location>
</feature>